<dbReference type="AlphaFoldDB" id="A0A7W9NHP7"/>
<dbReference type="InterPro" id="IPR010610">
    <property type="entry name" value="EryCIII-like_C"/>
</dbReference>
<dbReference type="InterPro" id="IPR048284">
    <property type="entry name" value="EryCIII-like_N"/>
</dbReference>
<evidence type="ECO:0000313" key="5">
    <source>
        <dbReference type="Proteomes" id="UP000585638"/>
    </source>
</evidence>
<dbReference type="EMBL" id="JACHIR010000001">
    <property type="protein sequence ID" value="MBB5893782.1"/>
    <property type="molecule type" value="Genomic_DNA"/>
</dbReference>
<evidence type="ECO:0000259" key="3">
    <source>
        <dbReference type="Pfam" id="PF21036"/>
    </source>
</evidence>
<accession>A0A7W9NHP7</accession>
<dbReference type="GO" id="GO:0016758">
    <property type="term" value="F:hexosyltransferase activity"/>
    <property type="evidence" value="ECO:0007669"/>
    <property type="project" value="UniProtKB-ARBA"/>
</dbReference>
<evidence type="ECO:0000256" key="1">
    <source>
        <dbReference type="ARBA" id="ARBA00022679"/>
    </source>
</evidence>
<gene>
    <name evidence="4" type="ORF">BJ998_004978</name>
</gene>
<comment type="caution">
    <text evidence="4">The sequence shown here is derived from an EMBL/GenBank/DDBJ whole genome shotgun (WGS) entry which is preliminary data.</text>
</comment>
<evidence type="ECO:0000259" key="2">
    <source>
        <dbReference type="Pfam" id="PF06722"/>
    </source>
</evidence>
<name>A0A7W9NHP7_9PSEU</name>
<keyword evidence="5" id="KW-1185">Reference proteome</keyword>
<dbReference type="Pfam" id="PF06722">
    <property type="entry name" value="EryCIII-like_C"/>
    <property type="match status" value="1"/>
</dbReference>
<dbReference type="CDD" id="cd03784">
    <property type="entry name" value="GT1_Gtf-like"/>
    <property type="match status" value="1"/>
</dbReference>
<reference evidence="4 5" key="1">
    <citation type="submission" date="2020-08" db="EMBL/GenBank/DDBJ databases">
        <title>Sequencing the genomes of 1000 actinobacteria strains.</title>
        <authorList>
            <person name="Klenk H.-P."/>
        </authorList>
    </citation>
    <scope>NUCLEOTIDE SEQUENCE [LARGE SCALE GENOMIC DNA]</scope>
    <source>
        <strain evidence="4 5">DSM 43851</strain>
    </source>
</reference>
<dbReference type="Pfam" id="PF21036">
    <property type="entry name" value="EryCIII-like_N"/>
    <property type="match status" value="1"/>
</dbReference>
<keyword evidence="1 4" id="KW-0808">Transferase</keyword>
<dbReference type="Proteomes" id="UP000585638">
    <property type="component" value="Unassembled WGS sequence"/>
</dbReference>
<organism evidence="4 5">
    <name type="scientific">Kutzneria kofuensis</name>
    <dbReference type="NCBI Taxonomy" id="103725"/>
    <lineage>
        <taxon>Bacteria</taxon>
        <taxon>Bacillati</taxon>
        <taxon>Actinomycetota</taxon>
        <taxon>Actinomycetes</taxon>
        <taxon>Pseudonocardiales</taxon>
        <taxon>Pseudonocardiaceae</taxon>
        <taxon>Kutzneria</taxon>
    </lineage>
</organism>
<sequence>MKVLVLAGVAPSTVFSHVPLANALRNAGHQVMTTASVDELMPTISGVGLAAVRVTDPNLTPQQIIAQSGLTRVPDEPLEREIMAGRWYAHMEYVTLDALLALSKDWRPDVIISGVTSYAGPLLSAHLGVPYVRHAWDIHDPKFMDQGAQEQLREQLTALGLDGLPEPAMTIEIAPPSMRPADAAPAQMMRWIPGNSQAVLEPWMYTRGEGSRIGVTIGTGVASYNQYDFLQGVVENIATLDSEVVVAVTEDAAPTLRERLQNVRAGWIPLDVVAPTCDVLVHQTGGSTMMTGLTFGVPQVLIPDTRMYRAADMARRLAETGAAVVLTPEEATSEVIAKTCQEIITNPSYAEAAAGLAAEIAALPGPDEVARRVEALVKA</sequence>
<evidence type="ECO:0000313" key="4">
    <source>
        <dbReference type="EMBL" id="MBB5893782.1"/>
    </source>
</evidence>
<dbReference type="PANTHER" id="PTHR21015">
    <property type="entry name" value="UDP-N-ACETYLGLUCOSAMINE--N-ACETYLMURAMYL-(PENTAPEPTIDE) PYROPHOSPHORYL-UNDECAPRENOL N-ACETYLGLUCOSAMINE TRANSFERASE 1"/>
    <property type="match status" value="1"/>
</dbReference>
<proteinExistence type="predicted"/>
<dbReference type="PANTHER" id="PTHR21015:SF22">
    <property type="entry name" value="GLYCOSYLTRANSFERASE"/>
    <property type="match status" value="1"/>
</dbReference>
<feature type="domain" description="Erythromycin biosynthesis protein CIII-like C-terminal" evidence="2">
    <location>
        <begin position="233"/>
        <end position="376"/>
    </location>
</feature>
<dbReference type="RefSeq" id="WP_184865319.1">
    <property type="nucleotide sequence ID" value="NZ_BAAAWY010000030.1"/>
</dbReference>
<feature type="domain" description="Erythromycin biosynthesis protein CIII-like N-terminal" evidence="3">
    <location>
        <begin position="23"/>
        <end position="218"/>
    </location>
</feature>
<protein>
    <submittedName>
        <fullName evidence="4">UDP:flavonoid glycosyltransferase YjiC (YdhE family)</fullName>
    </submittedName>
</protein>
<dbReference type="Gene3D" id="3.40.50.2000">
    <property type="entry name" value="Glycogen Phosphorylase B"/>
    <property type="match status" value="2"/>
</dbReference>
<dbReference type="SUPFAM" id="SSF53756">
    <property type="entry name" value="UDP-Glycosyltransferase/glycogen phosphorylase"/>
    <property type="match status" value="1"/>
</dbReference>
<dbReference type="GO" id="GO:0008194">
    <property type="term" value="F:UDP-glycosyltransferase activity"/>
    <property type="evidence" value="ECO:0007669"/>
    <property type="project" value="InterPro"/>
</dbReference>
<dbReference type="InterPro" id="IPR002213">
    <property type="entry name" value="UDP_glucos_trans"/>
</dbReference>